<evidence type="ECO:0000313" key="3">
    <source>
        <dbReference type="Proteomes" id="UP000472521"/>
    </source>
</evidence>
<dbReference type="AlphaFoldDB" id="A0A6B4GZJ1"/>
<dbReference type="Proteomes" id="UP000472521">
    <property type="component" value="Unassembled WGS sequence"/>
</dbReference>
<gene>
    <name evidence="2" type="ORF">FCV25_07790</name>
</gene>
<proteinExistence type="predicted"/>
<feature type="binding site" evidence="1">
    <location>
        <position position="337"/>
    </location>
    <ligand>
        <name>Zn(2+)</name>
        <dbReference type="ChEBI" id="CHEBI:29105"/>
    </ligand>
</feature>
<keyword evidence="1" id="KW-0862">Zinc</keyword>
<organism evidence="2 3">
    <name type="scientific">Clostridium botulinum</name>
    <dbReference type="NCBI Taxonomy" id="1491"/>
    <lineage>
        <taxon>Bacteria</taxon>
        <taxon>Bacillati</taxon>
        <taxon>Bacillota</taxon>
        <taxon>Clostridia</taxon>
        <taxon>Eubacteriales</taxon>
        <taxon>Clostridiaceae</taxon>
        <taxon>Clostridium</taxon>
    </lineage>
</organism>
<dbReference type="InterPro" id="IPR007822">
    <property type="entry name" value="LANC-like"/>
</dbReference>
<keyword evidence="1" id="KW-0479">Metal-binding</keyword>
<feature type="binding site" evidence="1">
    <location>
        <position position="336"/>
    </location>
    <ligand>
        <name>Zn(2+)</name>
        <dbReference type="ChEBI" id="CHEBI:29105"/>
    </ligand>
</feature>
<dbReference type="EMBL" id="SWND01000004">
    <property type="protein sequence ID" value="NFF01675.1"/>
    <property type="molecule type" value="Genomic_DNA"/>
</dbReference>
<accession>A0A6B4GZJ1</accession>
<sequence>MLNVIDEKLSKTIIDEVKKNIEYLIYRYKNNLIEKNNYNDILFYSSILLNQNIDEYYDSKLKEIIIYILSRIKEDFQNFMSYSISMFDGLGQLAYSVNTVSKKTGELINLSYSLDEYLLDFSYNLLNHIKYEPIYCGFYDVISGISGVLYYFLDKKDSFIANNKMKLVEMINFLMNLSKNYSYKGENIINFHIKKNQQTDKEKQNMIEGHINFGLAHGIMGPLITLAKCKELGFYVKGLDASIIRLFEVYEKFCIRDDGVLKYPTKLSLQNYIKNSPNNLSFNCGWCYGNISIVRGLMKVSNILKRNEKYEYYKKELLNIINQPIEKYNLKSPIVCHGYSSVIGIQISAYRETKDKRFLNTLNRNLLKVIEKHESIISNDKEKNEEEINYKELYQQDYSLLNGSGGVIMMLMNSISGDLKFNKILMVD</sequence>
<reference evidence="2 3" key="1">
    <citation type="submission" date="2019-04" db="EMBL/GenBank/DDBJ databases">
        <title>Genome sequencing of Clostridium botulinum Groups I-IV and Clostridium butyricum.</title>
        <authorList>
            <person name="Brunt J."/>
            <person name="Van Vliet A.H.M."/>
            <person name="Stringer S.C."/>
            <person name="Carter A.T."/>
            <person name="Peck M.W."/>
        </authorList>
    </citation>
    <scope>NUCLEOTIDE SEQUENCE [LARGE SCALE GENOMIC DNA]</scope>
    <source>
        <strain evidence="2 3">IFR 18/054</strain>
    </source>
</reference>
<dbReference type="SUPFAM" id="SSF158745">
    <property type="entry name" value="LanC-like"/>
    <property type="match status" value="1"/>
</dbReference>
<evidence type="ECO:0008006" key="4">
    <source>
        <dbReference type="Google" id="ProtNLM"/>
    </source>
</evidence>
<evidence type="ECO:0000313" key="2">
    <source>
        <dbReference type="EMBL" id="NFF01675.1"/>
    </source>
</evidence>
<dbReference type="SMART" id="SM01260">
    <property type="entry name" value="LANC_like"/>
    <property type="match status" value="1"/>
</dbReference>
<dbReference type="GO" id="GO:0031179">
    <property type="term" value="P:peptide modification"/>
    <property type="evidence" value="ECO:0007669"/>
    <property type="project" value="InterPro"/>
</dbReference>
<name>A0A6B4GZJ1_CLOBO</name>
<protein>
    <recommendedName>
        <fullName evidence="4">Lanthionine synthetase C family protein</fullName>
    </recommendedName>
</protein>
<feature type="binding site" evidence="1">
    <location>
        <position position="287"/>
    </location>
    <ligand>
        <name>Zn(2+)</name>
        <dbReference type="ChEBI" id="CHEBI:29105"/>
    </ligand>
</feature>
<dbReference type="Gene3D" id="1.50.10.20">
    <property type="match status" value="1"/>
</dbReference>
<dbReference type="Pfam" id="PF05147">
    <property type="entry name" value="LANC_like"/>
    <property type="match status" value="1"/>
</dbReference>
<comment type="caution">
    <text evidence="2">The sequence shown here is derived from an EMBL/GenBank/DDBJ whole genome shotgun (WGS) entry which is preliminary data.</text>
</comment>
<dbReference type="GO" id="GO:0046872">
    <property type="term" value="F:metal ion binding"/>
    <property type="evidence" value="ECO:0007669"/>
    <property type="project" value="UniProtKB-KW"/>
</dbReference>
<evidence type="ECO:0000256" key="1">
    <source>
        <dbReference type="PIRSR" id="PIRSR607822-1"/>
    </source>
</evidence>
<dbReference type="PRINTS" id="PR01955">
    <property type="entry name" value="LANCFRANKIA"/>
</dbReference>
<dbReference type="PRINTS" id="PR01950">
    <property type="entry name" value="LANCSUPER"/>
</dbReference>